<dbReference type="KEGG" id="tna:CTN_1815"/>
<keyword evidence="1" id="KW-0812">Transmembrane</keyword>
<reference evidence="2 3" key="1">
    <citation type="journal article" date="2009" name="Biosci. Biotechnol. Biochem.">
        <title>WeGAS: a web-based microbial genome annotation system.</title>
        <authorList>
            <person name="Lee D."/>
            <person name="Seo H."/>
            <person name="Park C."/>
            <person name="Park K."/>
        </authorList>
    </citation>
    <scope>NUCLEOTIDE SEQUENCE [LARGE SCALE GENOMIC DNA]</scope>
    <source>
        <strain evidence="3">ATCC 49049 / DSM 4359 / NBRC 107923 / NS-E</strain>
    </source>
</reference>
<dbReference type="STRING" id="309803.CTN_1815"/>
<dbReference type="Pfam" id="PF12679">
    <property type="entry name" value="ABC2_membrane_2"/>
    <property type="match status" value="1"/>
</dbReference>
<feature type="transmembrane region" description="Helical" evidence="1">
    <location>
        <begin position="160"/>
        <end position="182"/>
    </location>
</feature>
<dbReference type="AlphaFoldDB" id="B9KAK8"/>
<dbReference type="GO" id="GO:0140359">
    <property type="term" value="F:ABC-type transporter activity"/>
    <property type="evidence" value="ECO:0007669"/>
    <property type="project" value="InterPro"/>
</dbReference>
<dbReference type="EMBL" id="CP000916">
    <property type="protein sequence ID" value="ACM23991.1"/>
    <property type="molecule type" value="Genomic_DNA"/>
</dbReference>
<sequence length="251" mass="29125">MREMFNKEFRDMRVRFLVMFFILLGTFVLLVVVKDYTQNLSEIIRSAPKNILEKFGVTDEFMKKLSRWDFYIITQWYGKNLGQFVPILAIIMAFPVFAREIENETMELLLVRVKRRRLFMVKFFIPLVFTLLALVVLAVLPLPVSWIIGESLDASSVFRYLLVETIGIFLWFSITIFFSLLFSDQVKPLIVSIALLAGTTALGSFIKLLSILNTYLYILKGDLVLWPSLAYTLAGVVFTYLSYKVLETKDF</sequence>
<gene>
    <name evidence="2" type="ordered locus">CTN_1815</name>
</gene>
<feature type="transmembrane region" description="Helical" evidence="1">
    <location>
        <begin position="119"/>
        <end position="140"/>
    </location>
</feature>
<evidence type="ECO:0008006" key="4">
    <source>
        <dbReference type="Google" id="ProtNLM"/>
    </source>
</evidence>
<feature type="transmembrane region" description="Helical" evidence="1">
    <location>
        <begin position="224"/>
        <end position="243"/>
    </location>
</feature>
<feature type="transmembrane region" description="Helical" evidence="1">
    <location>
        <begin position="81"/>
        <end position="98"/>
    </location>
</feature>
<keyword evidence="3" id="KW-1185">Reference proteome</keyword>
<evidence type="ECO:0000256" key="1">
    <source>
        <dbReference type="SAM" id="Phobius"/>
    </source>
</evidence>
<accession>B9KAK8</accession>
<keyword evidence="1" id="KW-0472">Membrane</keyword>
<evidence type="ECO:0000313" key="3">
    <source>
        <dbReference type="Proteomes" id="UP000000445"/>
    </source>
</evidence>
<dbReference type="GO" id="GO:0005886">
    <property type="term" value="C:plasma membrane"/>
    <property type="evidence" value="ECO:0007669"/>
    <property type="project" value="UniProtKB-SubCell"/>
</dbReference>
<organism evidence="2 3">
    <name type="scientific">Thermotoga neapolitana (strain ATCC 49049 / DSM 4359 / NBRC 107923 / NS-E)</name>
    <dbReference type="NCBI Taxonomy" id="309803"/>
    <lineage>
        <taxon>Bacteria</taxon>
        <taxon>Thermotogati</taxon>
        <taxon>Thermotogota</taxon>
        <taxon>Thermotogae</taxon>
        <taxon>Thermotogales</taxon>
        <taxon>Thermotogaceae</taxon>
        <taxon>Thermotoga</taxon>
    </lineage>
</organism>
<evidence type="ECO:0000313" key="2">
    <source>
        <dbReference type="EMBL" id="ACM23991.1"/>
    </source>
</evidence>
<name>B9KAK8_THENN</name>
<dbReference type="eggNOG" id="COG1277">
    <property type="taxonomic scope" value="Bacteria"/>
</dbReference>
<dbReference type="Proteomes" id="UP000000445">
    <property type="component" value="Chromosome"/>
</dbReference>
<keyword evidence="1" id="KW-1133">Transmembrane helix</keyword>
<feature type="transmembrane region" description="Helical" evidence="1">
    <location>
        <begin position="12"/>
        <end position="33"/>
    </location>
</feature>
<feature type="transmembrane region" description="Helical" evidence="1">
    <location>
        <begin position="189"/>
        <end position="218"/>
    </location>
</feature>
<dbReference type="HOGENOM" id="CLU_097947_0_0_0"/>
<protein>
    <recommendedName>
        <fullName evidence="4">ABC-2 type transport system permease protein</fullName>
    </recommendedName>
</protein>
<proteinExistence type="predicted"/>